<dbReference type="Proteomes" id="UP000522720">
    <property type="component" value="Unassembled WGS sequence"/>
</dbReference>
<sequence length="115" mass="12900">MTTFQTDIKDLIEVTIDHAEKTIVSQGTATYFIGRETCPYCRRFASKLANVVSETGATVHFINSEKPDQLTQLSVFRQQYQIPTVPGFVQITQGKVSVRCDSGMTEEEIKAFMTV</sequence>
<accession>A0A7X6N055</accession>
<evidence type="ECO:0000313" key="1">
    <source>
        <dbReference type="EMBL" id="NKZ20909.1"/>
    </source>
</evidence>
<dbReference type="InterPro" id="IPR036249">
    <property type="entry name" value="Thioredoxin-like_sf"/>
</dbReference>
<dbReference type="AlphaFoldDB" id="A0A7X6N055"/>
<protein>
    <submittedName>
        <fullName evidence="1">Thioredoxin</fullName>
    </submittedName>
</protein>
<comment type="caution">
    <text evidence="1">The sequence shown here is derived from an EMBL/GenBank/DDBJ whole genome shotgun (WGS) entry which is preliminary data.</text>
</comment>
<evidence type="ECO:0000313" key="2">
    <source>
        <dbReference type="Proteomes" id="UP000522720"/>
    </source>
</evidence>
<organism evidence="1 2">
    <name type="scientific">Streptococcus ovuberis</name>
    <dbReference type="NCBI Taxonomy" id="1936207"/>
    <lineage>
        <taxon>Bacteria</taxon>
        <taxon>Bacillati</taxon>
        <taxon>Bacillota</taxon>
        <taxon>Bacilli</taxon>
        <taxon>Lactobacillales</taxon>
        <taxon>Streptococcaceae</taxon>
        <taxon>Streptococcus</taxon>
    </lineage>
</organism>
<keyword evidence="2" id="KW-1185">Reference proteome</keyword>
<dbReference type="Gene3D" id="3.40.30.10">
    <property type="entry name" value="Glutaredoxin"/>
    <property type="match status" value="1"/>
</dbReference>
<proteinExistence type="predicted"/>
<reference evidence="1 2" key="1">
    <citation type="submission" date="2020-04" db="EMBL/GenBank/DDBJ databases">
        <title>MicrobeNet Type strains.</title>
        <authorList>
            <person name="Nicholson A.C."/>
        </authorList>
    </citation>
    <scope>NUCLEOTIDE SEQUENCE [LARGE SCALE GENOMIC DNA]</scope>
    <source>
        <strain evidence="1 2">CCUG 69612</strain>
    </source>
</reference>
<dbReference type="RefSeq" id="WP_168549653.1">
    <property type="nucleotide sequence ID" value="NZ_JAAXPR010000017.1"/>
</dbReference>
<dbReference type="Pfam" id="PF20207">
    <property type="entry name" value="DUF6568"/>
    <property type="match status" value="1"/>
</dbReference>
<dbReference type="EMBL" id="JAAXPR010000017">
    <property type="protein sequence ID" value="NKZ20909.1"/>
    <property type="molecule type" value="Genomic_DNA"/>
</dbReference>
<dbReference type="SUPFAM" id="SSF52833">
    <property type="entry name" value="Thioredoxin-like"/>
    <property type="match status" value="1"/>
</dbReference>
<gene>
    <name evidence="1" type="ORF">HF992_08725</name>
</gene>
<dbReference type="InterPro" id="IPR046698">
    <property type="entry name" value="PedC-like"/>
</dbReference>
<name>A0A7X6N055_9STRE</name>